<dbReference type="Gene3D" id="3.40.50.2000">
    <property type="entry name" value="Glycogen Phosphorylase B"/>
    <property type="match status" value="1"/>
</dbReference>
<dbReference type="Pfam" id="PF00535">
    <property type="entry name" value="Glycos_transf_2"/>
    <property type="match status" value="1"/>
</dbReference>
<evidence type="ECO:0000313" key="4">
    <source>
        <dbReference type="Proteomes" id="UP000738431"/>
    </source>
</evidence>
<dbReference type="Proteomes" id="UP000738431">
    <property type="component" value="Chromosome"/>
</dbReference>
<dbReference type="SUPFAM" id="SSF53448">
    <property type="entry name" value="Nucleotide-diphospho-sugar transferases"/>
    <property type="match status" value="1"/>
</dbReference>
<name>A0ABZ1CA23_9BACT</name>
<feature type="domain" description="Glycosyltransferase 2-like" evidence="2">
    <location>
        <begin position="5"/>
        <end position="177"/>
    </location>
</feature>
<dbReference type="EMBL" id="CP139781">
    <property type="protein sequence ID" value="WRQ88528.1"/>
    <property type="molecule type" value="Genomic_DNA"/>
</dbReference>
<keyword evidence="3" id="KW-0328">Glycosyltransferase</keyword>
<sequence>MPKVSFIIPLYNSLPLTQACLRTLRETLPTDLDHEIIFVDDGSTDGTRDWLKTLRDDPAIQVILNEVNCGYADSNNKGAHRATGEFLALVNSDLEFLPCWLEPMLHALETDPSLAIVGNVQRRVSDHAIDHAGIRFRANAKLEHIQQLPSAASIRKKPVRFVPAVTAACCLVRRDLFMAPRRDGIIPAQPGFRVSYRNGGEDVDLCLEQLQRGYRIGVCLNSVVLHHVSASRGKGRPNDEANSRNLFGYWRGQIINLCAADWAREKLAAWRADRASVPTRVALTALAYRLGLTNRTPRVAWLEIGSAIFYEELHWRKALGLPRPPASEDAGDYVLQKLQEDNLQHETRAFREAFQLRLPPGTVEKNIFFNGFVLPPTKDRPETHGDLGLRLLINGLPAGTHFPLPEGHFNVGVNRPLVVTDEPVDVRVELIGAERQNLLAWLGRVTRGLPLPGAWRQFLEAHRAQLKNRRVRVSQILADDAVVYDFKKRRPLRINRRETKDYPLGLNVVGWFRAELGIGESARCMARATAAAGLDHAFVDMKLPCLNRMGDDTFTAQLQKTNPYRVNVFHIDPPVSRDIDHHHGDNFRHERYNIAYWAWELPEFPDDWVAACEFYDEIWTPSAFCREAIAAKTPLPVHVMPHAIEFAEPVGDQRGRFNLPTDRTTFLFLYDLNSYQERKNPHAVIEAYRQAFPDEAGVHLVIKTQNPERNPETYARLQKALAGLSHTTLITETLSREDVHALEAACDVFVSLHRSEGFGLAVAECMYLGKPVISTDWSATAEFVDADNGCPVPVDLIELTETHGPYQQGQIWANPRVPAAAEAMRRLAADPALRTRLGANAARTIRERFAPSVVGGLYAKRLDAMRLWPD</sequence>
<dbReference type="SUPFAM" id="SSF53756">
    <property type="entry name" value="UDP-Glycosyltransferase/glycogen phosphorylase"/>
    <property type="match status" value="1"/>
</dbReference>
<accession>A0ABZ1CA23</accession>
<proteinExistence type="predicted"/>
<dbReference type="InterPro" id="IPR001173">
    <property type="entry name" value="Glyco_trans_2-like"/>
</dbReference>
<dbReference type="EC" id="2.4.-.-" evidence="3"/>
<dbReference type="CDD" id="cd03801">
    <property type="entry name" value="GT4_PimA-like"/>
    <property type="match status" value="1"/>
</dbReference>
<keyword evidence="3" id="KW-0808">Transferase</keyword>
<reference evidence="3 4" key="1">
    <citation type="submission" date="2023-12" db="EMBL/GenBank/DDBJ databases">
        <title>Description of an unclassified Opitutus bacterium of Verrucomicrobiota.</title>
        <authorList>
            <person name="Zhang D.-F."/>
        </authorList>
    </citation>
    <scope>NUCLEOTIDE SEQUENCE [LARGE SCALE GENOMIC DNA]</scope>
    <source>
        <strain evidence="3 4">WL0086</strain>
    </source>
</reference>
<protein>
    <submittedName>
        <fullName evidence="3">Glycosyltransferase</fullName>
        <ecNumber evidence="3">2.4.-.-</ecNumber>
    </submittedName>
</protein>
<feature type="domain" description="Glycosyl transferase family 1" evidence="1">
    <location>
        <begin position="658"/>
        <end position="842"/>
    </location>
</feature>
<dbReference type="InterPro" id="IPR001296">
    <property type="entry name" value="Glyco_trans_1"/>
</dbReference>
<dbReference type="PROSITE" id="PS51257">
    <property type="entry name" value="PROKAR_LIPOPROTEIN"/>
    <property type="match status" value="1"/>
</dbReference>
<evidence type="ECO:0000313" key="3">
    <source>
        <dbReference type="EMBL" id="WRQ88528.1"/>
    </source>
</evidence>
<keyword evidence="4" id="KW-1185">Reference proteome</keyword>
<evidence type="ECO:0000259" key="2">
    <source>
        <dbReference type="Pfam" id="PF00535"/>
    </source>
</evidence>
<dbReference type="InterPro" id="IPR029044">
    <property type="entry name" value="Nucleotide-diphossugar_trans"/>
</dbReference>
<dbReference type="Pfam" id="PF00534">
    <property type="entry name" value="Glycos_transf_1"/>
    <property type="match status" value="1"/>
</dbReference>
<gene>
    <name evidence="3" type="ORF">K1X11_003875</name>
</gene>
<dbReference type="Gene3D" id="3.90.550.10">
    <property type="entry name" value="Spore Coat Polysaccharide Biosynthesis Protein SpsA, Chain A"/>
    <property type="match status" value="1"/>
</dbReference>
<dbReference type="PANTHER" id="PTHR46656">
    <property type="entry name" value="PUTATIVE-RELATED"/>
    <property type="match status" value="1"/>
</dbReference>
<dbReference type="GO" id="GO:0016757">
    <property type="term" value="F:glycosyltransferase activity"/>
    <property type="evidence" value="ECO:0007669"/>
    <property type="project" value="UniProtKB-KW"/>
</dbReference>
<dbReference type="RefSeq" id="WP_221032964.1">
    <property type="nucleotide sequence ID" value="NZ_CP139781.1"/>
</dbReference>
<evidence type="ECO:0000259" key="1">
    <source>
        <dbReference type="Pfam" id="PF00534"/>
    </source>
</evidence>
<dbReference type="PANTHER" id="PTHR46656:SF3">
    <property type="entry name" value="PUTATIVE-RELATED"/>
    <property type="match status" value="1"/>
</dbReference>
<organism evidence="3 4">
    <name type="scientific">Actomonas aquatica</name>
    <dbReference type="NCBI Taxonomy" id="2866162"/>
    <lineage>
        <taxon>Bacteria</taxon>
        <taxon>Pseudomonadati</taxon>
        <taxon>Verrucomicrobiota</taxon>
        <taxon>Opitutia</taxon>
        <taxon>Opitutales</taxon>
        <taxon>Opitutaceae</taxon>
        <taxon>Actomonas</taxon>
    </lineage>
</organism>